<dbReference type="RefSeq" id="WP_345622635.1">
    <property type="nucleotide sequence ID" value="NZ_BAABIG010000056.1"/>
</dbReference>
<dbReference type="PANTHER" id="PTHR35526">
    <property type="entry name" value="ANTI-SIGMA-F FACTOR RSBW-RELATED"/>
    <property type="match status" value="1"/>
</dbReference>
<keyword evidence="1" id="KW-0067">ATP-binding</keyword>
<name>A0ABP9CQL9_9ACTN</name>
<evidence type="ECO:0000313" key="1">
    <source>
        <dbReference type="EMBL" id="GAA4814017.1"/>
    </source>
</evidence>
<dbReference type="Proteomes" id="UP001501265">
    <property type="component" value="Unassembled WGS sequence"/>
</dbReference>
<dbReference type="InterPro" id="IPR050267">
    <property type="entry name" value="Anti-sigma-factor_SerPK"/>
</dbReference>
<dbReference type="PANTHER" id="PTHR35526:SF3">
    <property type="entry name" value="ANTI-SIGMA-F FACTOR RSBW"/>
    <property type="match status" value="1"/>
</dbReference>
<reference evidence="2" key="1">
    <citation type="journal article" date="2019" name="Int. J. Syst. Evol. Microbiol.">
        <title>The Global Catalogue of Microorganisms (GCM) 10K type strain sequencing project: providing services to taxonomists for standard genome sequencing and annotation.</title>
        <authorList>
            <consortium name="The Broad Institute Genomics Platform"/>
            <consortium name="The Broad Institute Genome Sequencing Center for Infectious Disease"/>
            <person name="Wu L."/>
            <person name="Ma J."/>
        </authorList>
    </citation>
    <scope>NUCLEOTIDE SEQUENCE [LARGE SCALE GENOMIC DNA]</scope>
    <source>
        <strain evidence="2">JCM 18081</strain>
    </source>
</reference>
<keyword evidence="2" id="KW-1185">Reference proteome</keyword>
<protein>
    <submittedName>
        <fullName evidence="1">ATP-binding protein</fullName>
    </submittedName>
</protein>
<dbReference type="InterPro" id="IPR036890">
    <property type="entry name" value="HATPase_C_sf"/>
</dbReference>
<dbReference type="EMBL" id="BAABIG010000056">
    <property type="protein sequence ID" value="GAA4814017.1"/>
    <property type="molecule type" value="Genomic_DNA"/>
</dbReference>
<organism evidence="1 2">
    <name type="scientific">Streptomyces ziwulingensis</name>
    <dbReference type="NCBI Taxonomy" id="1045501"/>
    <lineage>
        <taxon>Bacteria</taxon>
        <taxon>Bacillati</taxon>
        <taxon>Actinomycetota</taxon>
        <taxon>Actinomycetes</taxon>
        <taxon>Kitasatosporales</taxon>
        <taxon>Streptomycetaceae</taxon>
        <taxon>Streptomyces</taxon>
    </lineage>
</organism>
<dbReference type="GO" id="GO:0005524">
    <property type="term" value="F:ATP binding"/>
    <property type="evidence" value="ECO:0007669"/>
    <property type="project" value="UniProtKB-KW"/>
</dbReference>
<evidence type="ECO:0000313" key="2">
    <source>
        <dbReference type="Proteomes" id="UP001501265"/>
    </source>
</evidence>
<dbReference type="SUPFAM" id="SSF55874">
    <property type="entry name" value="ATPase domain of HSP90 chaperone/DNA topoisomerase II/histidine kinase"/>
    <property type="match status" value="1"/>
</dbReference>
<gene>
    <name evidence="1" type="ORF">GCM10023220_52110</name>
</gene>
<keyword evidence="1" id="KW-0547">Nucleotide-binding</keyword>
<accession>A0ABP9CQL9</accession>
<dbReference type="CDD" id="cd16936">
    <property type="entry name" value="HATPase_RsbW-like"/>
    <property type="match status" value="1"/>
</dbReference>
<dbReference type="Gene3D" id="3.30.565.10">
    <property type="entry name" value="Histidine kinase-like ATPase, C-terminal domain"/>
    <property type="match status" value="1"/>
</dbReference>
<proteinExistence type="predicted"/>
<comment type="caution">
    <text evidence="1">The sequence shown here is derived from an EMBL/GenBank/DDBJ whole genome shotgun (WGS) entry which is preliminary data.</text>
</comment>
<sequence>MGPHTDGSDRTEQEEYLLRAEYDLDGDDGCVARARRHAAAFLDRARDDHRRDVSARVRELSSLVVSELVTNARKYAPGPVRMELRLGADGMDIIVRDGNPAFPVLWATDADRVGRHGLEIVEAVTAALLVDPEPAGKRVTARLSLR</sequence>